<accession>A0ABY4WJG4</accession>
<proteinExistence type="predicted"/>
<organism evidence="3 4">
    <name type="scientific">Brevibacillus ruminantium</name>
    <dbReference type="NCBI Taxonomy" id="2950604"/>
    <lineage>
        <taxon>Bacteria</taxon>
        <taxon>Bacillati</taxon>
        <taxon>Bacillota</taxon>
        <taxon>Bacilli</taxon>
        <taxon>Bacillales</taxon>
        <taxon>Paenibacillaceae</taxon>
        <taxon>Brevibacillus</taxon>
    </lineage>
</organism>
<dbReference type="InterPro" id="IPR007210">
    <property type="entry name" value="ABC_Gly_betaine_transp_sub-bd"/>
</dbReference>
<keyword evidence="1" id="KW-0732">Signal</keyword>
<sequence length="303" mass="33570">MRARWLRKVGMVTLALSMATMAGCSVLTGTKASDHVTVVGKNFSEQDILTNLVGVMLEKNTDLQIETKPFLGGTDVAFNAVKGGSADLYVEYTGTGLVNIMGQEAMKDPGEVYDKVKKDFAEKYQMEWLKPIGFNNTYAIAVTKETADKYNLHKISDLIPHAAELTLGTEQEFLERSDGLKGLEKTYGLKFKGTKAMDPGLKYKAISEGNVDVIDAFSTDGQLVRHHLVILEDDQHFFPPYYAAPLVRQDTLEKHPQIRDVLAKLAGKIDDTKMAELNAQVDVDKKKARDVAEAWLKEQGLIP</sequence>
<dbReference type="Gene3D" id="3.40.190.10">
    <property type="entry name" value="Periplasmic binding protein-like II"/>
    <property type="match status" value="1"/>
</dbReference>
<evidence type="ECO:0000259" key="2">
    <source>
        <dbReference type="Pfam" id="PF04069"/>
    </source>
</evidence>
<feature type="signal peptide" evidence="1">
    <location>
        <begin position="1"/>
        <end position="22"/>
    </location>
</feature>
<dbReference type="Gene3D" id="3.40.190.120">
    <property type="entry name" value="Osmoprotection protein (prox), domain 2"/>
    <property type="match status" value="1"/>
</dbReference>
<feature type="domain" description="ABC-type glycine betaine transport system substrate-binding" evidence="2">
    <location>
        <begin position="35"/>
        <end position="298"/>
    </location>
</feature>
<dbReference type="EMBL" id="CP098755">
    <property type="protein sequence ID" value="USG66931.1"/>
    <property type="molecule type" value="Genomic_DNA"/>
</dbReference>
<protein>
    <submittedName>
        <fullName evidence="3">Glycine/betaine ABC transporter substrate-binding protein</fullName>
    </submittedName>
</protein>
<evidence type="ECO:0000256" key="1">
    <source>
        <dbReference type="SAM" id="SignalP"/>
    </source>
</evidence>
<dbReference type="SUPFAM" id="SSF53850">
    <property type="entry name" value="Periplasmic binding protein-like II"/>
    <property type="match status" value="1"/>
</dbReference>
<reference evidence="3" key="1">
    <citation type="submission" date="2022-06" db="EMBL/GenBank/DDBJ databases">
        <title>Genome sequencing of Brevibacillus sp. BB3-R1.</title>
        <authorList>
            <person name="Heo J."/>
            <person name="Lee D."/>
            <person name="Won M."/>
            <person name="Han B.-H."/>
            <person name="Hong S.-B."/>
            <person name="Kwon S.-W."/>
        </authorList>
    </citation>
    <scope>NUCLEOTIDE SEQUENCE</scope>
    <source>
        <strain evidence="3">BB3-R1</strain>
    </source>
</reference>
<dbReference type="PROSITE" id="PS51257">
    <property type="entry name" value="PROKAR_LIPOPROTEIN"/>
    <property type="match status" value="1"/>
</dbReference>
<evidence type="ECO:0000313" key="3">
    <source>
        <dbReference type="EMBL" id="USG66931.1"/>
    </source>
</evidence>
<dbReference type="Pfam" id="PF04069">
    <property type="entry name" value="OpuAC"/>
    <property type="match status" value="1"/>
</dbReference>
<name>A0ABY4WJG4_9BACL</name>
<dbReference type="Proteomes" id="UP001056500">
    <property type="component" value="Chromosome"/>
</dbReference>
<evidence type="ECO:0000313" key="4">
    <source>
        <dbReference type="Proteomes" id="UP001056500"/>
    </source>
</evidence>
<feature type="chain" id="PRO_5046053978" evidence="1">
    <location>
        <begin position="23"/>
        <end position="303"/>
    </location>
</feature>
<dbReference type="CDD" id="cd13528">
    <property type="entry name" value="PBP2_osmoprotectants"/>
    <property type="match status" value="1"/>
</dbReference>
<dbReference type="RefSeq" id="WP_251874036.1">
    <property type="nucleotide sequence ID" value="NZ_CP098755.1"/>
</dbReference>
<gene>
    <name evidence="3" type="ORF">NDK47_06440</name>
</gene>
<keyword evidence="4" id="KW-1185">Reference proteome</keyword>